<sequence>MTTIFHSGLSKDLSLILNDADDFNVIIQVGENQNTKEFYAHSVILRARSPYFKCAFSSNWISKKNNMIIFNKPNVTPTVFDIILKYIYTGELDLTKQSCEDILGLLVSSDELLIDELFNHVQDYLIEKQTSWVQKNFVLVLHTVFQLPSCKKLQDYCLESICEDPEPFISSKMFPSLDKNILFGLLKRDDLQVEEEIVAWDCLIKWGIEQTPGLGNKNSDRTKWNNENFEALKKTLNQFIPLIRFVGISSGSFFDKVQPYKAIIPHYIYEELEEFYCKKALSRTTILLPRRRQSRSLMSAIIKFRLANAISKWTDKNDLVTHSNDNKCKFNLIYSMSRDGSNGRTFYNKCNGQGPFVVLIRVQSNKIYGGYNPIGCTGGNKWLSSTESFIFSFENNQNIYNMKFGRVINSAYSVYDSSNYFFSFGDILYINGRNLNIGYNNGHYENIFGEKKILNIEEIEVFSVVKE</sequence>
<proteinExistence type="predicted"/>
<dbReference type="InterPro" id="IPR051481">
    <property type="entry name" value="BTB-POZ/Galectin-3-binding"/>
</dbReference>
<dbReference type="InterPro" id="IPR006571">
    <property type="entry name" value="TLDc_dom"/>
</dbReference>
<dbReference type="EMBL" id="JEMT01018231">
    <property type="protein sequence ID" value="EXX66867.1"/>
    <property type="molecule type" value="Genomic_DNA"/>
</dbReference>
<dbReference type="SUPFAM" id="SSF54695">
    <property type="entry name" value="POZ domain"/>
    <property type="match status" value="1"/>
</dbReference>
<dbReference type="InterPro" id="IPR000210">
    <property type="entry name" value="BTB/POZ_dom"/>
</dbReference>
<keyword evidence="4" id="KW-1185">Reference proteome</keyword>
<dbReference type="PROSITE" id="PS50097">
    <property type="entry name" value="BTB"/>
    <property type="match status" value="1"/>
</dbReference>
<accession>A0A015JBG2</accession>
<organism evidence="3 4">
    <name type="scientific">Rhizophagus irregularis (strain DAOM 197198w)</name>
    <name type="common">Glomus intraradices</name>
    <dbReference type="NCBI Taxonomy" id="1432141"/>
    <lineage>
        <taxon>Eukaryota</taxon>
        <taxon>Fungi</taxon>
        <taxon>Fungi incertae sedis</taxon>
        <taxon>Mucoromycota</taxon>
        <taxon>Glomeromycotina</taxon>
        <taxon>Glomeromycetes</taxon>
        <taxon>Glomerales</taxon>
        <taxon>Glomeraceae</taxon>
        <taxon>Rhizophagus</taxon>
    </lineage>
</organism>
<feature type="domain" description="BTB" evidence="1">
    <location>
        <begin position="23"/>
        <end position="96"/>
    </location>
</feature>
<name>A0A015JBG2_RHIIW</name>
<dbReference type="PANTHER" id="PTHR24410:SF23">
    <property type="entry name" value="BTB DOMAIN-CONTAINING PROTEIN-RELATED"/>
    <property type="match status" value="1"/>
</dbReference>
<gene>
    <name evidence="3" type="ORF">RirG_119690</name>
</gene>
<evidence type="ECO:0000259" key="2">
    <source>
        <dbReference type="PROSITE" id="PS51886"/>
    </source>
</evidence>
<dbReference type="SMART" id="SM00875">
    <property type="entry name" value="BACK"/>
    <property type="match status" value="1"/>
</dbReference>
<reference evidence="3 4" key="1">
    <citation type="submission" date="2014-02" db="EMBL/GenBank/DDBJ databases">
        <title>Single nucleus genome sequencing reveals high similarity among nuclei of an endomycorrhizal fungus.</title>
        <authorList>
            <person name="Lin K."/>
            <person name="Geurts R."/>
            <person name="Zhang Z."/>
            <person name="Limpens E."/>
            <person name="Saunders D.G."/>
            <person name="Mu D."/>
            <person name="Pang E."/>
            <person name="Cao H."/>
            <person name="Cha H."/>
            <person name="Lin T."/>
            <person name="Zhou Q."/>
            <person name="Shang Y."/>
            <person name="Li Y."/>
            <person name="Ivanov S."/>
            <person name="Sharma T."/>
            <person name="Velzen R.V."/>
            <person name="Ruijter N.D."/>
            <person name="Aanen D.K."/>
            <person name="Win J."/>
            <person name="Kamoun S."/>
            <person name="Bisseling T."/>
            <person name="Huang S."/>
        </authorList>
    </citation>
    <scope>NUCLEOTIDE SEQUENCE [LARGE SCALE GENOMIC DNA]</scope>
    <source>
        <strain evidence="4">DAOM197198w</strain>
    </source>
</reference>
<evidence type="ECO:0008006" key="5">
    <source>
        <dbReference type="Google" id="ProtNLM"/>
    </source>
</evidence>
<evidence type="ECO:0000259" key="1">
    <source>
        <dbReference type="PROSITE" id="PS50097"/>
    </source>
</evidence>
<evidence type="ECO:0000313" key="4">
    <source>
        <dbReference type="Proteomes" id="UP000022910"/>
    </source>
</evidence>
<dbReference type="Pfam" id="PF07534">
    <property type="entry name" value="TLD"/>
    <property type="match status" value="1"/>
</dbReference>
<dbReference type="Gene3D" id="1.25.40.420">
    <property type="match status" value="1"/>
</dbReference>
<dbReference type="SMART" id="SM00225">
    <property type="entry name" value="BTB"/>
    <property type="match status" value="1"/>
</dbReference>
<dbReference type="Gene3D" id="3.30.710.10">
    <property type="entry name" value="Potassium Channel Kv1.1, Chain A"/>
    <property type="match status" value="1"/>
</dbReference>
<comment type="caution">
    <text evidence="3">The sequence shown here is derived from an EMBL/GenBank/DDBJ whole genome shotgun (WGS) entry which is preliminary data.</text>
</comment>
<dbReference type="InterPro" id="IPR011333">
    <property type="entry name" value="SKP1/BTB/POZ_sf"/>
</dbReference>
<dbReference type="Proteomes" id="UP000022910">
    <property type="component" value="Unassembled WGS sequence"/>
</dbReference>
<dbReference type="InterPro" id="IPR011705">
    <property type="entry name" value="BACK"/>
</dbReference>
<dbReference type="AlphaFoldDB" id="A0A015JBG2"/>
<dbReference type="OrthoDB" id="2308709at2759"/>
<dbReference type="PROSITE" id="PS51886">
    <property type="entry name" value="TLDC"/>
    <property type="match status" value="1"/>
</dbReference>
<dbReference type="CDD" id="cd18186">
    <property type="entry name" value="BTB_POZ_ZBTB_KLHL-like"/>
    <property type="match status" value="1"/>
</dbReference>
<protein>
    <recommendedName>
        <fullName evidence="5">Serine-enriched protein</fullName>
    </recommendedName>
</protein>
<feature type="domain" description="TLDc" evidence="2">
    <location>
        <begin position="300"/>
        <end position="465"/>
    </location>
</feature>
<dbReference type="HOGENOM" id="CLU_021542_0_1_1"/>
<dbReference type="SMR" id="A0A015JBG2"/>
<dbReference type="PANTHER" id="PTHR24410">
    <property type="entry name" value="HL07962P-RELATED"/>
    <property type="match status" value="1"/>
</dbReference>
<dbReference type="Pfam" id="PF07707">
    <property type="entry name" value="BACK"/>
    <property type="match status" value="1"/>
</dbReference>
<evidence type="ECO:0000313" key="3">
    <source>
        <dbReference type="EMBL" id="EXX66867.1"/>
    </source>
</evidence>
<dbReference type="Pfam" id="PF00651">
    <property type="entry name" value="BTB"/>
    <property type="match status" value="1"/>
</dbReference>